<dbReference type="EMBL" id="JAACJO010000019">
    <property type="protein sequence ID" value="KAF5348535.1"/>
    <property type="molecule type" value="Genomic_DNA"/>
</dbReference>
<keyword evidence="4" id="KW-1185">Reference proteome</keyword>
<keyword evidence="1" id="KW-0175">Coiled coil</keyword>
<proteinExistence type="predicted"/>
<evidence type="ECO:0000313" key="4">
    <source>
        <dbReference type="Proteomes" id="UP000559027"/>
    </source>
</evidence>
<feature type="region of interest" description="Disordered" evidence="2">
    <location>
        <begin position="25"/>
        <end position="48"/>
    </location>
</feature>
<sequence length="570" mass="64944">MKLTYIEQTPDGFPHRQVNRSADLATTTTTMPSDAAPKPSMPPPKMKRAHDSYVKFKSSFEAIFVLGEQAHPTDMPRARRLGRTERNIVTEFISGLCKLIQVTHSAVDIIHELGTWEIPVSKSQPETKTLTKRLEKGLTNAHRNLKEVSGAQFRAMLKRLIEFQDIDVLSERTEVEERIKLLQAKQHLLEEQRRATGESSTSSRKGNIIGRISSFAGGFSVPTWTDDAERRLTGLEQQLTKELAELVILNEIHERVERAHSRVDKCRQEWQELTNDIWDPRVRVIAEFLPMDTIDPQDKLRIAETFTSLHDVLVRVFSEMSELVKEVDEKYGPGVRVPILSSTPTHSQMYQRAINTDIAIFTQEVAKASTTLRTLYESALDTVNEIHKEMVRREMHKLVACFSAQLSRTDKVVSRWVEYMDTPTVEQELETSFLVDIKVLSKHSLKFDRESRTCCQQIRTVLKDTEKVTEKRSRGPGSLSSSTKSLLVVLPEVPSNLDKSEEHFAAIAEFCNDFAFDLAHYIRCRSQESLGGSTPLYNPFTANKDTAMDARRVIETEAIRFERLIDSNAV</sequence>
<organism evidence="3 4">
    <name type="scientific">Leucocoprinus leucothites</name>
    <dbReference type="NCBI Taxonomy" id="201217"/>
    <lineage>
        <taxon>Eukaryota</taxon>
        <taxon>Fungi</taxon>
        <taxon>Dikarya</taxon>
        <taxon>Basidiomycota</taxon>
        <taxon>Agaricomycotina</taxon>
        <taxon>Agaricomycetes</taxon>
        <taxon>Agaricomycetidae</taxon>
        <taxon>Agaricales</taxon>
        <taxon>Agaricineae</taxon>
        <taxon>Agaricaceae</taxon>
        <taxon>Leucocoprinus</taxon>
    </lineage>
</organism>
<evidence type="ECO:0000256" key="1">
    <source>
        <dbReference type="SAM" id="Coils"/>
    </source>
</evidence>
<gene>
    <name evidence="3" type="ORF">D9756_009546</name>
</gene>
<accession>A0A8H5FSY6</accession>
<feature type="coiled-coil region" evidence="1">
    <location>
        <begin position="225"/>
        <end position="269"/>
    </location>
</feature>
<evidence type="ECO:0000256" key="2">
    <source>
        <dbReference type="SAM" id="MobiDB-lite"/>
    </source>
</evidence>
<name>A0A8H5FSY6_9AGAR</name>
<protein>
    <submittedName>
        <fullName evidence="3">Uncharacterized protein</fullName>
    </submittedName>
</protein>
<reference evidence="3 4" key="1">
    <citation type="journal article" date="2020" name="ISME J.">
        <title>Uncovering the hidden diversity of litter-decomposition mechanisms in mushroom-forming fungi.</title>
        <authorList>
            <person name="Floudas D."/>
            <person name="Bentzer J."/>
            <person name="Ahren D."/>
            <person name="Johansson T."/>
            <person name="Persson P."/>
            <person name="Tunlid A."/>
        </authorList>
    </citation>
    <scope>NUCLEOTIDE SEQUENCE [LARGE SCALE GENOMIC DNA]</scope>
    <source>
        <strain evidence="3 4">CBS 146.42</strain>
    </source>
</reference>
<dbReference type="AlphaFoldDB" id="A0A8H5FSY6"/>
<feature type="region of interest" description="Disordered" evidence="2">
    <location>
        <begin position="1"/>
        <end position="20"/>
    </location>
</feature>
<dbReference type="Proteomes" id="UP000559027">
    <property type="component" value="Unassembled WGS sequence"/>
</dbReference>
<comment type="caution">
    <text evidence="3">The sequence shown here is derived from an EMBL/GenBank/DDBJ whole genome shotgun (WGS) entry which is preliminary data.</text>
</comment>
<evidence type="ECO:0000313" key="3">
    <source>
        <dbReference type="EMBL" id="KAF5348535.1"/>
    </source>
</evidence>